<protein>
    <submittedName>
        <fullName evidence="1">Uncharacterized protein</fullName>
    </submittedName>
</protein>
<organism evidence="1 2">
    <name type="scientific">Naganishia friedmannii</name>
    <dbReference type="NCBI Taxonomy" id="89922"/>
    <lineage>
        <taxon>Eukaryota</taxon>
        <taxon>Fungi</taxon>
        <taxon>Dikarya</taxon>
        <taxon>Basidiomycota</taxon>
        <taxon>Agaricomycotina</taxon>
        <taxon>Tremellomycetes</taxon>
        <taxon>Filobasidiales</taxon>
        <taxon>Filobasidiaceae</taxon>
        <taxon>Naganishia</taxon>
    </lineage>
</organism>
<reference evidence="1" key="1">
    <citation type="submission" date="2023-04" db="EMBL/GenBank/DDBJ databases">
        <title>Draft Genome sequencing of Naganishia species isolated from polar environments using Oxford Nanopore Technology.</title>
        <authorList>
            <person name="Leo P."/>
            <person name="Venkateswaran K."/>
        </authorList>
    </citation>
    <scope>NUCLEOTIDE SEQUENCE</scope>
    <source>
        <strain evidence="1">MNA-CCFEE 5423</strain>
    </source>
</reference>
<comment type="caution">
    <text evidence="1">The sequence shown here is derived from an EMBL/GenBank/DDBJ whole genome shotgun (WGS) entry which is preliminary data.</text>
</comment>
<accession>A0ACC2W690</accession>
<dbReference type="Proteomes" id="UP001227268">
    <property type="component" value="Unassembled WGS sequence"/>
</dbReference>
<proteinExistence type="predicted"/>
<name>A0ACC2W690_9TREE</name>
<keyword evidence="2" id="KW-1185">Reference proteome</keyword>
<gene>
    <name evidence="1" type="ORF">QFC21_000705</name>
</gene>
<evidence type="ECO:0000313" key="2">
    <source>
        <dbReference type="Proteomes" id="UP001227268"/>
    </source>
</evidence>
<sequence length="181" mass="20152">MQVNHIPSVDSRLPVYGPVNHPAYQRIQQAANEPLGSLAHQEAINRRAERNEGYNEHYWDYRERFPNGCPMCQRHWHDGYDRETLWFAQAGFWDNTPPRELSAEPCGTTGHTLQVMNPEHADQLGAPAFNPVAPPRSPSIVPGTPSLRPVASSPAAASSTPRQMARTPTPLITPSRDLTLS</sequence>
<dbReference type="EMBL" id="JASBWT010000002">
    <property type="protein sequence ID" value="KAJ9107259.1"/>
    <property type="molecule type" value="Genomic_DNA"/>
</dbReference>
<evidence type="ECO:0000313" key="1">
    <source>
        <dbReference type="EMBL" id="KAJ9107259.1"/>
    </source>
</evidence>